<dbReference type="Gene3D" id="2.60.40.2030">
    <property type="match status" value="1"/>
</dbReference>
<evidence type="ECO:0000259" key="5">
    <source>
        <dbReference type="SMART" id="SM00237"/>
    </source>
</evidence>
<dbReference type="Proteomes" id="UP000590740">
    <property type="component" value="Unassembled WGS sequence"/>
</dbReference>
<evidence type="ECO:0000313" key="7">
    <source>
        <dbReference type="Proteomes" id="UP000590740"/>
    </source>
</evidence>
<evidence type="ECO:0000256" key="3">
    <source>
        <dbReference type="ARBA" id="ARBA00022837"/>
    </source>
</evidence>
<dbReference type="RefSeq" id="WP_184341186.1">
    <property type="nucleotide sequence ID" value="NZ_JACHIG010000007.1"/>
</dbReference>
<dbReference type="EMBL" id="JACHIG010000007">
    <property type="protein sequence ID" value="MBB5033914.1"/>
    <property type="molecule type" value="Genomic_DNA"/>
</dbReference>
<dbReference type="Pfam" id="PF03160">
    <property type="entry name" value="Calx-beta"/>
    <property type="match status" value="1"/>
</dbReference>
<dbReference type="GO" id="GO:0016020">
    <property type="term" value="C:membrane"/>
    <property type="evidence" value="ECO:0007669"/>
    <property type="project" value="InterPro"/>
</dbReference>
<keyword evidence="1 4" id="KW-0732">Signal</keyword>
<keyword evidence="2" id="KW-0677">Repeat</keyword>
<sequence length="999" mass="106163">MIKILAAWVAFSATVFAGTLNKDVLYVTQVPVPDEILSSSNHDITLTRMSIASAMQNPQATPENAPRGGALWIRYANGTRRNLTNAAGYGGAVDANFNATGFQGASSIAVAHPFMHWSGTKAIFAMVVGAPTSTSDTTVFHWQLYEITNFASGQTPVITLVSGQPTNYNNVYACYDTQDRIIFVSDAPRNLDAALYPQLDEYLSQPTNTGLWRLDRANGNELVQIVHTPSGAFSPFIDSAGRVIFVQWDHLSRDVFATYDRVPNTSIGETWTQTSNGNRTYDSEAANSGYTAGTTANYATYNNYPEPRNFDKTALAAGVNINGLAFNQFFPWECREDGSSHEVQNHAGRHEISPSFTKSFTDDPVLVNSTATGNRTVHMFNVVEDPVTPGRFYATSIPEFGTHSAGSLLSYDLGISTNPDSLTLNLVTPFVNVPNTALGQSPLGSPVSIYRNPTPLSDGTLLAVHTLADQYDNNSGTATSPKSRYSFRLRMLILSGATYVADTSNNPTSPANVSLSYIANGQTLTYSGAPLWELDPVEVLNRSASKPAQLNSAIASVEQGVFDSVGVHAPTFQNYLKTRNLAVVVNRNSTHRDAADKQQPFNLKVSWSSTQTLSSTYQNGDKIYDIGYLQILQSDAIRGYQPAGLPAGGWPGRRIMPMPLHQNLSEMPTVQGTPSGAVKLGTDGSWAAVVPARRAVSWHLMDGTGTKSVIKERYWVNFAPGEVRTCAVCHGVNTKDQANNLGVPTNAPQALVDLLNFWKGNNPPGAVQHASPSAIAQKNAGTASLTVTRTGGSTGPATVSYTTANGIATAGADYTAVSGLLSWLDGDTAPKTISIPVANTATIGASKNLSVTLSSPLYASLGGATTATLTINETPFNAWLYTNLGAAGANAPTAAPAGDADNDGLANLVEYALGSLPGNAASANAPTSRLNGSHLEMTYTSQQSGVTCIPEVSGDLVTWTTDTTDVTPGGSPAGMKVVRDNVASTASSWRFIRLRVTMP</sequence>
<dbReference type="SUPFAM" id="SSF141072">
    <property type="entry name" value="CalX-like"/>
    <property type="match status" value="1"/>
</dbReference>
<feature type="chain" id="PRO_5031229092" description="Calx-beta domain-containing protein" evidence="4">
    <location>
        <begin position="18"/>
        <end position="999"/>
    </location>
</feature>
<keyword evidence="3" id="KW-0106">Calcium</keyword>
<dbReference type="GO" id="GO:0007154">
    <property type="term" value="P:cell communication"/>
    <property type="evidence" value="ECO:0007669"/>
    <property type="project" value="InterPro"/>
</dbReference>
<evidence type="ECO:0000256" key="1">
    <source>
        <dbReference type="ARBA" id="ARBA00022729"/>
    </source>
</evidence>
<protein>
    <recommendedName>
        <fullName evidence="5">Calx-beta domain-containing protein</fullName>
    </recommendedName>
</protein>
<dbReference type="AlphaFoldDB" id="A0A7W7YD20"/>
<name>A0A7W7YD20_9BACT</name>
<dbReference type="InterPro" id="IPR003644">
    <property type="entry name" value="Calx_beta"/>
</dbReference>
<keyword evidence="7" id="KW-1185">Reference proteome</keyword>
<accession>A0A7W7YD20</accession>
<organism evidence="6 7">
    <name type="scientific">Prosthecobacter vanneervenii</name>
    <dbReference type="NCBI Taxonomy" id="48466"/>
    <lineage>
        <taxon>Bacteria</taxon>
        <taxon>Pseudomonadati</taxon>
        <taxon>Verrucomicrobiota</taxon>
        <taxon>Verrucomicrobiia</taxon>
        <taxon>Verrucomicrobiales</taxon>
        <taxon>Verrucomicrobiaceae</taxon>
        <taxon>Prosthecobacter</taxon>
    </lineage>
</organism>
<dbReference type="InterPro" id="IPR040698">
    <property type="entry name" value="HZS_alpha_mid"/>
</dbReference>
<evidence type="ECO:0000313" key="6">
    <source>
        <dbReference type="EMBL" id="MBB5033914.1"/>
    </source>
</evidence>
<evidence type="ECO:0000256" key="4">
    <source>
        <dbReference type="SAM" id="SignalP"/>
    </source>
</evidence>
<feature type="signal peptide" evidence="4">
    <location>
        <begin position="1"/>
        <end position="17"/>
    </location>
</feature>
<dbReference type="Pfam" id="PF18582">
    <property type="entry name" value="HZS_alpha"/>
    <property type="match status" value="1"/>
</dbReference>
<evidence type="ECO:0000256" key="2">
    <source>
        <dbReference type="ARBA" id="ARBA00022737"/>
    </source>
</evidence>
<reference evidence="6 7" key="1">
    <citation type="submission" date="2020-08" db="EMBL/GenBank/DDBJ databases">
        <title>Genomic Encyclopedia of Type Strains, Phase IV (KMG-IV): sequencing the most valuable type-strain genomes for metagenomic binning, comparative biology and taxonomic classification.</title>
        <authorList>
            <person name="Goeker M."/>
        </authorList>
    </citation>
    <scope>NUCLEOTIDE SEQUENCE [LARGE SCALE GENOMIC DNA]</scope>
    <source>
        <strain evidence="6 7">DSM 12252</strain>
    </source>
</reference>
<proteinExistence type="predicted"/>
<dbReference type="InterPro" id="IPR038081">
    <property type="entry name" value="CalX-like_sf"/>
</dbReference>
<comment type="caution">
    <text evidence="6">The sequence shown here is derived from an EMBL/GenBank/DDBJ whole genome shotgun (WGS) entry which is preliminary data.</text>
</comment>
<dbReference type="SMART" id="SM00237">
    <property type="entry name" value="Calx_beta"/>
    <property type="match status" value="1"/>
</dbReference>
<gene>
    <name evidence="6" type="ORF">HNQ65_003504</name>
</gene>
<feature type="domain" description="Calx-beta" evidence="5">
    <location>
        <begin position="750"/>
        <end position="854"/>
    </location>
</feature>